<evidence type="ECO:0000256" key="13">
    <source>
        <dbReference type="HAMAP-Rule" id="MF_00414"/>
    </source>
</evidence>
<keyword evidence="7 13" id="KW-0812">Transmembrane</keyword>
<dbReference type="NCBIfam" id="TIGR01982">
    <property type="entry name" value="UbiB"/>
    <property type="match status" value="1"/>
</dbReference>
<evidence type="ECO:0000313" key="15">
    <source>
        <dbReference type="EMBL" id="CBA71801.1"/>
    </source>
</evidence>
<evidence type="ECO:0000256" key="3">
    <source>
        <dbReference type="ARBA" id="ARBA00022475"/>
    </source>
</evidence>
<dbReference type="HAMAP" id="MF_00414">
    <property type="entry name" value="UbiB"/>
    <property type="match status" value="1"/>
</dbReference>
<feature type="binding site" evidence="13">
    <location>
        <begin position="150"/>
        <end position="158"/>
    </location>
    <ligand>
        <name>ATP</name>
        <dbReference type="ChEBI" id="CHEBI:30616"/>
    </ligand>
</feature>
<dbReference type="Pfam" id="PF03109">
    <property type="entry name" value="ABC1"/>
    <property type="match status" value="1"/>
</dbReference>
<evidence type="ECO:0000256" key="11">
    <source>
        <dbReference type="ARBA" id="ARBA00022989"/>
    </source>
</evidence>
<feature type="binding site" evidence="13">
    <location>
        <position position="173"/>
    </location>
    <ligand>
        <name>ATP</name>
        <dbReference type="ChEBI" id="CHEBI:30616"/>
    </ligand>
</feature>
<dbReference type="InterPro" id="IPR045308">
    <property type="entry name" value="UbiB_bact"/>
</dbReference>
<keyword evidence="10 13" id="KW-0067">ATP-binding</keyword>
<accession>D2TWP6</accession>
<evidence type="ECO:0000256" key="5">
    <source>
        <dbReference type="ARBA" id="ARBA00022679"/>
    </source>
</evidence>
<evidence type="ECO:0000259" key="14">
    <source>
        <dbReference type="Pfam" id="PF03109"/>
    </source>
</evidence>
<comment type="pathway">
    <text evidence="1 13">Cofactor biosynthesis; ubiquinone biosynthesis [regulation].</text>
</comment>
<dbReference type="GO" id="GO:0005886">
    <property type="term" value="C:plasma membrane"/>
    <property type="evidence" value="ECO:0007669"/>
    <property type="project" value="UniProtKB-SubCell"/>
</dbReference>
<sequence>MRRWQRILQNWNSVWLNWRKNMRPGEIKRLYFIVRVFLNYGLDELIPKIKFTLPLRIGRHCLFWLSNKHKDKALGERLRLALQDLGPVWIKFGQMLSTRRDLFPTIISDQLALLQDKVASFDGQLARQHIEQSLGGSLETWFDDFDEVPLASASIAQVHTAKLKQNNKQIVIKVIRPDILPIIKADIGLMYRLANWIPLLPDGRRLRPREVVREYEKTLIDELNLLREAANTIQLRRNFENSSMLYIPEVYSDYCRENVMVMERIYGIPVSDIDALKKQGINMKLLAERGVKVFFTQVFRDSFFHADMHPGNIFISREHPQDPQYIGIDCGIVGSLNKEDKRYLAENFIAFFNRDYRKVAELHVDSGWVPADTNVEDFEFAIRTVCEPIFEKPLAEISFGHVLFNLFNTARRFNMEVQPQLVLLQKTLLYIEGLGRQLYPQLDLWKTAKPFLEDWLHRQMGFAAIISAFKEKAPYWAEKMPEIPDLIYGALKQYKYLQDSIDKFAVQLQGQQVKQRQGQYLLGIGATCLLCGTLLQIFDAKIAAIGFIFFGIISWGVGWYRTGKIG</sequence>
<feature type="transmembrane region" description="Helical" evidence="13">
    <location>
        <begin position="544"/>
        <end position="560"/>
    </location>
</feature>
<keyword evidence="11 13" id="KW-1133">Transmembrane helix</keyword>
<evidence type="ECO:0000256" key="6">
    <source>
        <dbReference type="ARBA" id="ARBA00022688"/>
    </source>
</evidence>
<comment type="similarity">
    <text evidence="13">Belongs to the ABC1 family. UbiB subfamily.</text>
</comment>
<comment type="subcellular location">
    <subcellularLocation>
        <location evidence="13">Cell membrane</location>
        <topology evidence="13">Multi-pass membrane protein</topology>
    </subcellularLocation>
</comment>
<dbReference type="CDD" id="cd13972">
    <property type="entry name" value="UbiB"/>
    <property type="match status" value="1"/>
</dbReference>
<feature type="domain" description="ABC1 atypical kinase-like" evidence="14">
    <location>
        <begin position="114"/>
        <end position="363"/>
    </location>
</feature>
<dbReference type="InterPro" id="IPR010232">
    <property type="entry name" value="UbiB"/>
</dbReference>
<organism evidence="15">
    <name type="scientific">Arsenophonus nasoniae</name>
    <name type="common">son-killer infecting Nasonia vitripennis</name>
    <dbReference type="NCBI Taxonomy" id="638"/>
    <lineage>
        <taxon>Bacteria</taxon>
        <taxon>Pseudomonadati</taxon>
        <taxon>Pseudomonadota</taxon>
        <taxon>Gammaproteobacteria</taxon>
        <taxon>Enterobacterales</taxon>
        <taxon>Morganellaceae</taxon>
        <taxon>Arsenophonus</taxon>
    </lineage>
</organism>
<dbReference type="InterPro" id="IPR011009">
    <property type="entry name" value="Kinase-like_dom_sf"/>
</dbReference>
<evidence type="ECO:0000256" key="9">
    <source>
        <dbReference type="ARBA" id="ARBA00022777"/>
    </source>
</evidence>
<name>D2TWP6_9GAMM</name>
<keyword evidence="12 13" id="KW-0472">Membrane</keyword>
<keyword evidence="8 13" id="KW-0547">Nucleotide-binding</keyword>
<comment type="caution">
    <text evidence="13">Lacks conserved residue(s) required for the propagation of feature annotation.</text>
</comment>
<evidence type="ECO:0000256" key="7">
    <source>
        <dbReference type="ARBA" id="ARBA00022692"/>
    </source>
</evidence>
<feature type="active site" description="Proton acceptor" evidence="13">
    <location>
        <position position="307"/>
    </location>
</feature>
<proteinExistence type="inferred from homology"/>
<reference evidence="15" key="1">
    <citation type="journal article" date="2010" name="Insect Mol. Biol.">
        <title>The draft genome sequence of Arsenophonus nasoniae, son-killer bacterium of Nasonia vitripennis, reveals genes associated with virulence and symbiosis.</title>
        <authorList>
            <person name="Wilkes T."/>
            <person name="Darby A.C."/>
            <person name="Choi J."/>
            <person name="Colborne J.K."/>
            <person name="Werren J.H."/>
            <person name="Hurst G.D.D."/>
        </authorList>
    </citation>
    <scope>NUCLEOTIDE SEQUENCE</scope>
</reference>
<gene>
    <name evidence="13 15" type="primary">ubiB</name>
    <name evidence="15" type="ORF">ARN_04870</name>
</gene>
<dbReference type="NCBIfam" id="NF003404">
    <property type="entry name" value="PRK04750.1"/>
    <property type="match status" value="1"/>
</dbReference>
<comment type="similarity">
    <text evidence="2">Belongs to the protein kinase superfamily. ADCK protein kinase family.</text>
</comment>
<evidence type="ECO:0000256" key="8">
    <source>
        <dbReference type="ARBA" id="ARBA00022741"/>
    </source>
</evidence>
<evidence type="ECO:0000256" key="2">
    <source>
        <dbReference type="ARBA" id="ARBA00009670"/>
    </source>
</evidence>
<dbReference type="UniPathway" id="UPA00232"/>
<keyword evidence="4" id="KW-0997">Cell inner membrane</keyword>
<protein>
    <recommendedName>
        <fullName evidence="13">Probable protein kinase UbiB</fullName>
        <ecNumber evidence="13">2.7.-.-</ecNumber>
    </recommendedName>
    <alternativeName>
        <fullName evidence="13">Ubiquinone biosynthesis protein UbiB</fullName>
    </alternativeName>
</protein>
<dbReference type="AlphaFoldDB" id="D2TWP6"/>
<evidence type="ECO:0000256" key="4">
    <source>
        <dbReference type="ARBA" id="ARBA00022519"/>
    </source>
</evidence>
<feature type="transmembrane region" description="Helical" evidence="13">
    <location>
        <begin position="520"/>
        <end position="538"/>
    </location>
</feature>
<evidence type="ECO:0000256" key="12">
    <source>
        <dbReference type="ARBA" id="ARBA00023136"/>
    </source>
</evidence>
<dbReference type="GO" id="GO:0006744">
    <property type="term" value="P:ubiquinone biosynthetic process"/>
    <property type="evidence" value="ECO:0007669"/>
    <property type="project" value="UniProtKB-UniPathway"/>
</dbReference>
<evidence type="ECO:0000256" key="10">
    <source>
        <dbReference type="ARBA" id="ARBA00022840"/>
    </source>
</evidence>
<keyword evidence="9 13" id="KW-0418">Kinase</keyword>
<dbReference type="InterPro" id="IPR050154">
    <property type="entry name" value="UbiB_kinase"/>
</dbReference>
<keyword evidence="3 13" id="KW-1003">Cell membrane</keyword>
<dbReference type="EMBL" id="FN545160">
    <property type="protein sequence ID" value="CBA71801.1"/>
    <property type="molecule type" value="Genomic_DNA"/>
</dbReference>
<evidence type="ECO:0000256" key="1">
    <source>
        <dbReference type="ARBA" id="ARBA00005020"/>
    </source>
</evidence>
<dbReference type="GO" id="GO:0005524">
    <property type="term" value="F:ATP binding"/>
    <property type="evidence" value="ECO:0007669"/>
    <property type="project" value="UniProtKB-KW"/>
</dbReference>
<comment type="function">
    <text evidence="13">Is probably a protein kinase regulator of UbiI activity which is involved in aerobic coenzyme Q (ubiquinone) biosynthesis.</text>
</comment>
<dbReference type="SUPFAM" id="SSF56112">
    <property type="entry name" value="Protein kinase-like (PK-like)"/>
    <property type="match status" value="1"/>
</dbReference>
<keyword evidence="6 13" id="KW-0831">Ubiquinone biosynthesis</keyword>
<keyword evidence="5 13" id="KW-0808">Transferase</keyword>
<dbReference type="EC" id="2.7.-.-" evidence="13"/>
<keyword evidence="15" id="KW-0830">Ubiquinone</keyword>
<dbReference type="InterPro" id="IPR004147">
    <property type="entry name" value="ABC1_dom"/>
</dbReference>
<dbReference type="PANTHER" id="PTHR10566">
    <property type="entry name" value="CHAPERONE-ACTIVITY OF BC1 COMPLEX CABC1 -RELATED"/>
    <property type="match status" value="1"/>
</dbReference>
<dbReference type="GO" id="GO:0004672">
    <property type="term" value="F:protein kinase activity"/>
    <property type="evidence" value="ECO:0007669"/>
    <property type="project" value="UniProtKB-UniRule"/>
</dbReference>
<dbReference type="PANTHER" id="PTHR10566:SF113">
    <property type="entry name" value="PROTEIN ACTIVITY OF BC1 COMPLEX KINASE 7, CHLOROPLASTIC"/>
    <property type="match status" value="1"/>
</dbReference>
<dbReference type="GO" id="GO:0010795">
    <property type="term" value="P:regulation of ubiquinone biosynthetic process"/>
    <property type="evidence" value="ECO:0007669"/>
    <property type="project" value="UniProtKB-UniRule"/>
</dbReference>